<dbReference type="Proteomes" id="UP000283745">
    <property type="component" value="Unassembled WGS sequence"/>
</dbReference>
<organism evidence="1 3">
    <name type="scientific">Blautia obeum</name>
    <dbReference type="NCBI Taxonomy" id="40520"/>
    <lineage>
        <taxon>Bacteria</taxon>
        <taxon>Bacillati</taxon>
        <taxon>Bacillota</taxon>
        <taxon>Clostridia</taxon>
        <taxon>Lachnospirales</taxon>
        <taxon>Lachnospiraceae</taxon>
        <taxon>Blautia</taxon>
    </lineage>
</organism>
<reference evidence="2 4" key="2">
    <citation type="submission" date="2018-08" db="EMBL/GenBank/DDBJ databases">
        <title>A genome reference for cultivated species of the human gut microbiota.</title>
        <authorList>
            <person name="Zou Y."/>
            <person name="Xue W."/>
            <person name="Luo G."/>
        </authorList>
    </citation>
    <scope>NUCLEOTIDE SEQUENCE [LARGE SCALE GENOMIC DNA]</scope>
    <source>
        <strain evidence="2 4">AM28-23</strain>
    </source>
</reference>
<evidence type="ECO:0000313" key="4">
    <source>
        <dbReference type="Proteomes" id="UP000283745"/>
    </source>
</evidence>
<gene>
    <name evidence="2" type="ORF">DW740_17585</name>
    <name evidence="1" type="ORF">ERS852394_00006</name>
</gene>
<evidence type="ECO:0000313" key="1">
    <source>
        <dbReference type="EMBL" id="CUN35857.1"/>
    </source>
</evidence>
<reference evidence="1 3" key="1">
    <citation type="submission" date="2015-09" db="EMBL/GenBank/DDBJ databases">
        <authorList>
            <consortium name="Pathogen Informatics"/>
        </authorList>
    </citation>
    <scope>NUCLEOTIDE SEQUENCE [LARGE SCALE GENOMIC DNA]</scope>
    <source>
        <strain evidence="1 3">2789STDY5608837</strain>
    </source>
</reference>
<dbReference type="Proteomes" id="UP000095409">
    <property type="component" value="Unassembled WGS sequence"/>
</dbReference>
<sequence length="65" mass="7555">MNLESEQEFKVEMKAGKIDRACQRYNLGRNTMRRIAEEAGAVIRIGRIYLINFSKVDAYLDEISE</sequence>
<protein>
    <submittedName>
        <fullName evidence="1">Uncharacterized protein</fullName>
    </submittedName>
</protein>
<evidence type="ECO:0000313" key="3">
    <source>
        <dbReference type="Proteomes" id="UP000095409"/>
    </source>
</evidence>
<dbReference type="RefSeq" id="WP_055065377.1">
    <property type="nucleotide sequence ID" value="NZ_CABJFK010000032.1"/>
</dbReference>
<accession>A0A173WBL5</accession>
<dbReference type="AlphaFoldDB" id="A0A173WBL5"/>
<evidence type="ECO:0000313" key="2">
    <source>
        <dbReference type="EMBL" id="RHE35703.1"/>
    </source>
</evidence>
<dbReference type="EMBL" id="CYZD01000001">
    <property type="protein sequence ID" value="CUN35857.1"/>
    <property type="molecule type" value="Genomic_DNA"/>
</dbReference>
<dbReference type="EMBL" id="QSKF01000032">
    <property type="protein sequence ID" value="RHE35703.1"/>
    <property type="molecule type" value="Genomic_DNA"/>
</dbReference>
<dbReference type="Pfam" id="PF20063">
    <property type="entry name" value="DUF6462"/>
    <property type="match status" value="1"/>
</dbReference>
<name>A0A173WBL5_9FIRM</name>
<proteinExistence type="predicted"/>
<dbReference type="InterPro" id="IPR045591">
    <property type="entry name" value="DUF6462"/>
</dbReference>